<comment type="cofactor">
    <cofactor evidence="1 12">
        <name>heme</name>
        <dbReference type="ChEBI" id="CHEBI:30413"/>
    </cofactor>
</comment>
<dbReference type="CDD" id="cd08156">
    <property type="entry name" value="catalase_clade_3"/>
    <property type="match status" value="1"/>
</dbReference>
<dbReference type="InterPro" id="IPR024711">
    <property type="entry name" value="Catalase_clade1/3"/>
</dbReference>
<dbReference type="GO" id="GO:0042744">
    <property type="term" value="P:hydrogen peroxide catabolic process"/>
    <property type="evidence" value="ECO:0007669"/>
    <property type="project" value="UniProtKB-KW"/>
</dbReference>
<dbReference type="EC" id="1.11.1.6" evidence="3 13"/>
<dbReference type="PIRSF" id="PIRSF038928">
    <property type="entry name" value="Catalase_clade1-3"/>
    <property type="match status" value="1"/>
</dbReference>
<evidence type="ECO:0000256" key="13">
    <source>
        <dbReference type="RuleBase" id="RU000498"/>
    </source>
</evidence>
<evidence type="ECO:0000313" key="17">
    <source>
        <dbReference type="Proteomes" id="UP000028547"/>
    </source>
</evidence>
<name>A0A084SZQ9_9BACT</name>
<evidence type="ECO:0000256" key="9">
    <source>
        <dbReference type="ARBA" id="ARBA00023324"/>
    </source>
</evidence>
<dbReference type="GO" id="GO:0004096">
    <property type="term" value="F:catalase activity"/>
    <property type="evidence" value="ECO:0007669"/>
    <property type="project" value="UniProtKB-EC"/>
</dbReference>
<accession>A0A084SZQ9</accession>
<evidence type="ECO:0000256" key="11">
    <source>
        <dbReference type="PIRSR" id="PIRSR038928-1"/>
    </source>
</evidence>
<keyword evidence="8 12" id="KW-0408">Iron</keyword>
<keyword evidence="5 12" id="KW-0349">Heme</keyword>
<dbReference type="InterPro" id="IPR040333">
    <property type="entry name" value="Catalase_3"/>
</dbReference>
<dbReference type="SUPFAM" id="SSF56634">
    <property type="entry name" value="Heme-dependent catalase-like"/>
    <property type="match status" value="1"/>
</dbReference>
<evidence type="ECO:0000256" key="14">
    <source>
        <dbReference type="SAM" id="MobiDB-lite"/>
    </source>
</evidence>
<comment type="caution">
    <text evidence="16">The sequence shown here is derived from an EMBL/GenBank/DDBJ whole genome shotgun (WGS) entry which is preliminary data.</text>
</comment>
<keyword evidence="6 12" id="KW-0479">Metal-binding</keyword>
<dbReference type="AlphaFoldDB" id="A0A084SZQ9"/>
<feature type="domain" description="Catalase core" evidence="15">
    <location>
        <begin position="8"/>
        <end position="396"/>
    </location>
</feature>
<evidence type="ECO:0000256" key="8">
    <source>
        <dbReference type="ARBA" id="ARBA00023004"/>
    </source>
</evidence>
<dbReference type="EMBL" id="JPMI01000031">
    <property type="protein sequence ID" value="KFA93944.1"/>
    <property type="molecule type" value="Genomic_DNA"/>
</dbReference>
<evidence type="ECO:0000256" key="10">
    <source>
        <dbReference type="ARBA" id="ARBA00049254"/>
    </source>
</evidence>
<evidence type="ECO:0000259" key="15">
    <source>
        <dbReference type="SMART" id="SM01060"/>
    </source>
</evidence>
<dbReference type="Gene3D" id="2.40.180.10">
    <property type="entry name" value="Catalase core domain"/>
    <property type="match status" value="1"/>
</dbReference>
<proteinExistence type="inferred from homology"/>
<feature type="binding site" description="axial binding residue" evidence="12">
    <location>
        <position position="339"/>
    </location>
    <ligand>
        <name>heme</name>
        <dbReference type="ChEBI" id="CHEBI:30413"/>
    </ligand>
    <ligandPart>
        <name>Fe</name>
        <dbReference type="ChEBI" id="CHEBI:18248"/>
    </ligandPart>
</feature>
<dbReference type="GO" id="GO:0046872">
    <property type="term" value="F:metal ion binding"/>
    <property type="evidence" value="ECO:0007669"/>
    <property type="project" value="UniProtKB-KW"/>
</dbReference>
<comment type="catalytic activity">
    <reaction evidence="10 13">
        <text>2 H2O2 = O2 + 2 H2O</text>
        <dbReference type="Rhea" id="RHEA:20309"/>
        <dbReference type="ChEBI" id="CHEBI:15377"/>
        <dbReference type="ChEBI" id="CHEBI:15379"/>
        <dbReference type="ChEBI" id="CHEBI:16240"/>
        <dbReference type="EC" id="1.11.1.6"/>
    </reaction>
</comment>
<evidence type="ECO:0000256" key="3">
    <source>
        <dbReference type="ARBA" id="ARBA00012314"/>
    </source>
</evidence>
<evidence type="ECO:0000256" key="7">
    <source>
        <dbReference type="ARBA" id="ARBA00023002"/>
    </source>
</evidence>
<protein>
    <recommendedName>
        <fullName evidence="3 13">Catalase</fullName>
        <ecNumber evidence="3 13">1.11.1.6</ecNumber>
    </recommendedName>
</protein>
<dbReference type="InterPro" id="IPR011614">
    <property type="entry name" value="Catalase_core"/>
</dbReference>
<keyword evidence="9 13" id="KW-0376">Hydrogen peroxide</keyword>
<reference evidence="16 17" key="1">
    <citation type="submission" date="2014-07" db="EMBL/GenBank/DDBJ databases">
        <title>Draft Genome Sequence of Gephyronic Acid Producer, Cystobacter violaceus Strain Cb vi76.</title>
        <authorList>
            <person name="Stevens D.C."/>
            <person name="Young J."/>
            <person name="Carmichael R."/>
            <person name="Tan J."/>
            <person name="Taylor R.E."/>
        </authorList>
    </citation>
    <scope>NUCLEOTIDE SEQUENCE [LARGE SCALE GENOMIC DNA]</scope>
    <source>
        <strain evidence="16 17">Cb vi76</strain>
    </source>
</reference>
<feature type="active site" evidence="11">
    <location>
        <position position="129"/>
    </location>
</feature>
<comment type="similarity">
    <text evidence="2 13">Belongs to the catalase family.</text>
</comment>
<dbReference type="InterPro" id="IPR024708">
    <property type="entry name" value="Catalase_AS"/>
</dbReference>
<dbReference type="InterPro" id="IPR018028">
    <property type="entry name" value="Catalase"/>
</dbReference>
<sequence>MSHRPRLTTEAGAPVADNQHSQTAGAAGPVLLQDHHLLEKLARFNRERIPERVVHAVGSGAYGYFEVTHPNISNYTLMKLFDTKGKRTEVFLRFSTVAGSKGAPDTARDPRGFAVRFYTEDGNWDVVGNNTPVFFLRDGIKFPDFIHSQKYDPFTNCQEPDNQWDFFSHSPEATHQFTWLFGDRGIPATLRHMDGFGSHTFQWVNAKGERFWVKFHFKTDQGIRTLSSEEAAAIGGRDPQHHQRDLYAALERGELPSWTLKVQVMPEADAPTYRFNPFDLTKVWPYKDYPLIEVGKLVLDRAPDNYFADVEQAALDPSNFVPGIGPSPDRMLQARLFAYGDAQRYRLGINHTRLPVNSPRGVQGGARNYGRDGAMAFDGNGGRHKNYEPNSDNGPAQSGDATGLGVSVTGLTGTYVPVRHAEDNDFVQAGNLYRVMSEPERQRLVENIAGSLSQVSREDVITRAIAHFRNADEEYGARVAKAVHDKRRSR</sequence>
<dbReference type="PANTHER" id="PTHR11465">
    <property type="entry name" value="CATALASE"/>
    <property type="match status" value="1"/>
</dbReference>
<dbReference type="PROSITE" id="PS00438">
    <property type="entry name" value="CATALASE_2"/>
    <property type="match status" value="1"/>
</dbReference>
<dbReference type="PANTHER" id="PTHR11465:SF9">
    <property type="entry name" value="CATALASE"/>
    <property type="match status" value="1"/>
</dbReference>
<evidence type="ECO:0000256" key="12">
    <source>
        <dbReference type="PIRSR" id="PIRSR038928-2"/>
    </source>
</evidence>
<evidence type="ECO:0000256" key="2">
    <source>
        <dbReference type="ARBA" id="ARBA00005329"/>
    </source>
</evidence>
<evidence type="ECO:0000256" key="6">
    <source>
        <dbReference type="ARBA" id="ARBA00022723"/>
    </source>
</evidence>
<evidence type="ECO:0000256" key="1">
    <source>
        <dbReference type="ARBA" id="ARBA00001971"/>
    </source>
</evidence>
<dbReference type="GO" id="GO:0020037">
    <property type="term" value="F:heme binding"/>
    <property type="evidence" value="ECO:0007669"/>
    <property type="project" value="InterPro"/>
</dbReference>
<feature type="active site" evidence="11">
    <location>
        <position position="55"/>
    </location>
</feature>
<evidence type="ECO:0000256" key="4">
    <source>
        <dbReference type="ARBA" id="ARBA00022559"/>
    </source>
</evidence>
<dbReference type="GO" id="GO:0042542">
    <property type="term" value="P:response to hydrogen peroxide"/>
    <property type="evidence" value="ECO:0007669"/>
    <property type="project" value="TreeGrafter"/>
</dbReference>
<dbReference type="PROSITE" id="PS51402">
    <property type="entry name" value="CATALASE_3"/>
    <property type="match status" value="1"/>
</dbReference>
<evidence type="ECO:0000256" key="5">
    <source>
        <dbReference type="ARBA" id="ARBA00022617"/>
    </source>
</evidence>
<feature type="compositionally biased region" description="Polar residues" evidence="14">
    <location>
        <begin position="388"/>
        <end position="400"/>
    </location>
</feature>
<feature type="region of interest" description="Disordered" evidence="14">
    <location>
        <begin position="1"/>
        <end position="21"/>
    </location>
</feature>
<dbReference type="InterPro" id="IPR020835">
    <property type="entry name" value="Catalase_sf"/>
</dbReference>
<dbReference type="PROSITE" id="PS00437">
    <property type="entry name" value="CATALASE_1"/>
    <property type="match status" value="1"/>
</dbReference>
<keyword evidence="7 13" id="KW-0560">Oxidoreductase</keyword>
<dbReference type="InterPro" id="IPR002226">
    <property type="entry name" value="Catalase_haem_BS"/>
</dbReference>
<dbReference type="RefSeq" id="WP_043390655.1">
    <property type="nucleotide sequence ID" value="NZ_JPMI01000031.1"/>
</dbReference>
<evidence type="ECO:0000313" key="16">
    <source>
        <dbReference type="EMBL" id="KFA93944.1"/>
    </source>
</evidence>
<keyword evidence="4 13" id="KW-0575">Peroxidase</keyword>
<dbReference type="PRINTS" id="PR00067">
    <property type="entry name" value="CATALASE"/>
</dbReference>
<feature type="region of interest" description="Disordered" evidence="14">
    <location>
        <begin position="380"/>
        <end position="402"/>
    </location>
</feature>
<dbReference type="Pfam" id="PF06628">
    <property type="entry name" value="Catalase-rel"/>
    <property type="match status" value="1"/>
</dbReference>
<gene>
    <name evidence="16" type="ORF">Q664_05720</name>
</gene>
<dbReference type="GO" id="GO:0005737">
    <property type="term" value="C:cytoplasm"/>
    <property type="evidence" value="ECO:0007669"/>
    <property type="project" value="TreeGrafter"/>
</dbReference>
<dbReference type="Pfam" id="PF00199">
    <property type="entry name" value="Catalase"/>
    <property type="match status" value="1"/>
</dbReference>
<dbReference type="InterPro" id="IPR010582">
    <property type="entry name" value="Catalase_immune_responsive"/>
</dbReference>
<organism evidence="16 17">
    <name type="scientific">Archangium violaceum Cb vi76</name>
    <dbReference type="NCBI Taxonomy" id="1406225"/>
    <lineage>
        <taxon>Bacteria</taxon>
        <taxon>Pseudomonadati</taxon>
        <taxon>Myxococcota</taxon>
        <taxon>Myxococcia</taxon>
        <taxon>Myxococcales</taxon>
        <taxon>Cystobacterineae</taxon>
        <taxon>Archangiaceae</taxon>
        <taxon>Archangium</taxon>
    </lineage>
</organism>
<dbReference type="Proteomes" id="UP000028547">
    <property type="component" value="Unassembled WGS sequence"/>
</dbReference>
<dbReference type="FunFam" id="2.40.180.10:FF:000001">
    <property type="entry name" value="Catalase"/>
    <property type="match status" value="1"/>
</dbReference>
<dbReference type="SMART" id="SM01060">
    <property type="entry name" value="Catalase"/>
    <property type="match status" value="1"/>
</dbReference>